<dbReference type="PANTHER" id="PTHR30204:SF95">
    <property type="entry name" value="HTH-TYPE TRANSCRIPTIONAL REGULATOR CUER"/>
    <property type="match status" value="1"/>
</dbReference>
<dbReference type="EMBL" id="MWSK01000001">
    <property type="protein sequence ID" value="OXS80655.1"/>
    <property type="molecule type" value="Genomic_DNA"/>
</dbReference>
<reference evidence="4 5" key="1">
    <citation type="submission" date="2017-01" db="EMBL/GenBank/DDBJ databases">
        <authorList>
            <person name="Mah S.A."/>
            <person name="Swanson W.J."/>
            <person name="Moy G.W."/>
            <person name="Vacquier V.D."/>
        </authorList>
    </citation>
    <scope>NUCLEOTIDE SEQUENCE [LARGE SCALE GENOMIC DNA]</scope>
    <source>
        <strain evidence="4 5">NIO-1016</strain>
    </source>
</reference>
<dbReference type="SUPFAM" id="SSF46955">
    <property type="entry name" value="Putative DNA-binding domain"/>
    <property type="match status" value="1"/>
</dbReference>
<dbReference type="Proteomes" id="UP000186385">
    <property type="component" value="Unassembled WGS sequence"/>
</dbReference>
<accession>A0A1N6NXW2</accession>
<dbReference type="STRING" id="1017273.SAMN05443094_101312"/>
<sequence length="128" mass="14777">MRIGEVAKLSGLSSRTIDYYTQCGLLPVERSSSNYRLYPETVLQTLERIQLLKKQRLSIEEISLALRTPEDQEIDPIMYDVQDEIDCLQKKLASLEEKLKNAPPEEKARVHGVLEKRLTDVMKLLTLF</sequence>
<evidence type="ECO:0000256" key="1">
    <source>
        <dbReference type="ARBA" id="ARBA00023125"/>
    </source>
</evidence>
<dbReference type="PROSITE" id="PS50937">
    <property type="entry name" value="HTH_MERR_2"/>
    <property type="match status" value="1"/>
</dbReference>
<evidence type="ECO:0000313" key="3">
    <source>
        <dbReference type="EMBL" id="OXS80655.1"/>
    </source>
</evidence>
<dbReference type="InterPro" id="IPR009061">
    <property type="entry name" value="DNA-bd_dom_put_sf"/>
</dbReference>
<evidence type="ECO:0000259" key="2">
    <source>
        <dbReference type="PROSITE" id="PS50937"/>
    </source>
</evidence>
<name>A0A1N6NXW2_9BACI</name>
<reference evidence="6" key="2">
    <citation type="submission" date="2017-03" db="EMBL/GenBank/DDBJ databases">
        <title>Bacillus sp. V-88(T) DSM27956, whole genome shotgun sequencing project.</title>
        <authorList>
            <person name="Dastager S.G."/>
            <person name="Neurgaonkar P.S."/>
            <person name="Dharne M.S."/>
        </authorList>
    </citation>
    <scope>NUCLEOTIDE SEQUENCE [LARGE SCALE GENOMIC DNA]</scope>
    <source>
        <strain evidence="6">DSM 25145</strain>
    </source>
</reference>
<evidence type="ECO:0000313" key="4">
    <source>
        <dbReference type="EMBL" id="SIP96929.1"/>
    </source>
</evidence>
<evidence type="ECO:0000313" key="5">
    <source>
        <dbReference type="Proteomes" id="UP000186385"/>
    </source>
</evidence>
<evidence type="ECO:0000313" key="6">
    <source>
        <dbReference type="Proteomes" id="UP000215545"/>
    </source>
</evidence>
<dbReference type="EMBL" id="FTLX01000001">
    <property type="protein sequence ID" value="SIP96929.1"/>
    <property type="molecule type" value="Genomic_DNA"/>
</dbReference>
<keyword evidence="6" id="KW-1185">Reference proteome</keyword>
<dbReference type="GO" id="GO:0003700">
    <property type="term" value="F:DNA-binding transcription factor activity"/>
    <property type="evidence" value="ECO:0007669"/>
    <property type="project" value="InterPro"/>
</dbReference>
<organism evidence="4 5">
    <name type="scientific">Domibacillus enclensis</name>
    <dbReference type="NCBI Taxonomy" id="1017273"/>
    <lineage>
        <taxon>Bacteria</taxon>
        <taxon>Bacillati</taxon>
        <taxon>Bacillota</taxon>
        <taxon>Bacilli</taxon>
        <taxon>Bacillales</taxon>
        <taxon>Bacillaceae</taxon>
        <taxon>Domibacillus</taxon>
    </lineage>
</organism>
<proteinExistence type="predicted"/>
<dbReference type="PANTHER" id="PTHR30204">
    <property type="entry name" value="REDOX-CYCLING DRUG-SENSING TRANSCRIPTIONAL ACTIVATOR SOXR"/>
    <property type="match status" value="1"/>
</dbReference>
<dbReference type="SMART" id="SM00422">
    <property type="entry name" value="HTH_MERR"/>
    <property type="match status" value="1"/>
</dbReference>
<keyword evidence="1 4" id="KW-0238">DNA-binding</keyword>
<dbReference type="Gene3D" id="1.10.1660.10">
    <property type="match status" value="1"/>
</dbReference>
<gene>
    <name evidence="3" type="ORF">B1B05_01475</name>
    <name evidence="4" type="ORF">SAMN05443094_101312</name>
</gene>
<dbReference type="Pfam" id="PF13411">
    <property type="entry name" value="MerR_1"/>
    <property type="match status" value="1"/>
</dbReference>
<dbReference type="GO" id="GO:0003677">
    <property type="term" value="F:DNA binding"/>
    <property type="evidence" value="ECO:0007669"/>
    <property type="project" value="UniProtKB-KW"/>
</dbReference>
<dbReference type="InterPro" id="IPR047057">
    <property type="entry name" value="MerR_fam"/>
</dbReference>
<dbReference type="AlphaFoldDB" id="A0A1N6NXW2"/>
<reference evidence="3" key="3">
    <citation type="submission" date="2017-03" db="EMBL/GenBank/DDBJ databases">
        <authorList>
            <person name="Dastager S.G."/>
            <person name="Neurgaonkar P.S."/>
            <person name="Dharne M.S."/>
        </authorList>
    </citation>
    <scope>NUCLEOTIDE SEQUENCE</scope>
    <source>
        <strain evidence="3">DSM 25145</strain>
    </source>
</reference>
<protein>
    <submittedName>
        <fullName evidence="4">DNA-binding transcriptional regulator, MerR family</fullName>
    </submittedName>
    <submittedName>
        <fullName evidence="3">MerR family transcriptional regulator</fullName>
    </submittedName>
</protein>
<dbReference type="Proteomes" id="UP000215545">
    <property type="component" value="Unassembled WGS sequence"/>
</dbReference>
<dbReference type="OrthoDB" id="166060at2"/>
<dbReference type="InterPro" id="IPR000551">
    <property type="entry name" value="MerR-type_HTH_dom"/>
</dbReference>
<feature type="domain" description="HTH merR-type" evidence="2">
    <location>
        <begin position="1"/>
        <end position="68"/>
    </location>
</feature>